<dbReference type="SMART" id="SM01008">
    <property type="entry name" value="Ald_Xan_dh_C"/>
    <property type="match status" value="1"/>
</dbReference>
<dbReference type="PANTHER" id="PTHR47495">
    <property type="entry name" value="ALDEHYDE DEHYDROGENASE"/>
    <property type="match status" value="1"/>
</dbReference>
<dbReference type="InterPro" id="IPR006311">
    <property type="entry name" value="TAT_signal"/>
</dbReference>
<dbReference type="RefSeq" id="WP_274265549.1">
    <property type="nucleotide sequence ID" value="NZ_CP117880.1"/>
</dbReference>
<dbReference type="InterPro" id="IPR000674">
    <property type="entry name" value="Ald_Oxase/Xan_DH_a/b"/>
</dbReference>
<dbReference type="InterPro" id="IPR052516">
    <property type="entry name" value="N-heterocyclic_Hydroxylase"/>
</dbReference>
<proteinExistence type="predicted"/>
<dbReference type="Gene3D" id="3.90.1170.50">
    <property type="entry name" value="Aldehyde oxidase/xanthine dehydrogenase, a/b hammerhead"/>
    <property type="match status" value="1"/>
</dbReference>
<accession>A0ABY7WHD2</accession>
<dbReference type="InterPro" id="IPR012368">
    <property type="entry name" value="OxRdtase_Mopterin-bd_su_IorB"/>
</dbReference>
<keyword evidence="1" id="KW-0732">Signal</keyword>
<dbReference type="Pfam" id="PF02738">
    <property type="entry name" value="MoCoBD_1"/>
    <property type="match status" value="1"/>
</dbReference>
<dbReference type="SUPFAM" id="SSF56003">
    <property type="entry name" value="Molybdenum cofactor-binding domain"/>
    <property type="match status" value="2"/>
</dbReference>
<evidence type="ECO:0000313" key="4">
    <source>
        <dbReference type="Proteomes" id="UP001221558"/>
    </source>
</evidence>
<dbReference type="InterPro" id="IPR046867">
    <property type="entry name" value="AldOxase/xan_DH_MoCoBD2"/>
</dbReference>
<dbReference type="EMBL" id="CP117880">
    <property type="protein sequence ID" value="WDF66809.1"/>
    <property type="molecule type" value="Genomic_DNA"/>
</dbReference>
<dbReference type="PROSITE" id="PS51318">
    <property type="entry name" value="TAT"/>
    <property type="match status" value="1"/>
</dbReference>
<reference evidence="3 4" key="1">
    <citation type="submission" date="2023-02" db="EMBL/GenBank/DDBJ databases">
        <title>Genome sequence of Sphingobacterium sp. KACC 22765.</title>
        <authorList>
            <person name="Kim S."/>
            <person name="Heo J."/>
            <person name="Kwon S.-W."/>
        </authorList>
    </citation>
    <scope>NUCLEOTIDE SEQUENCE [LARGE SCALE GENOMIC DNA]</scope>
    <source>
        <strain evidence="3 4">KACC 22765</strain>
    </source>
</reference>
<gene>
    <name evidence="3" type="ORF">PQ465_10885</name>
</gene>
<feature type="domain" description="Aldehyde oxidase/xanthine dehydrogenase a/b hammerhead" evidence="2">
    <location>
        <begin position="206"/>
        <end position="301"/>
    </location>
</feature>
<dbReference type="InterPro" id="IPR037165">
    <property type="entry name" value="AldOxase/xan_DH_Mopterin-bd_sf"/>
</dbReference>
<evidence type="ECO:0000259" key="2">
    <source>
        <dbReference type="SMART" id="SM01008"/>
    </source>
</evidence>
<sequence length="743" mass="81234">MSTTLNRRSFLRAALLTGGGLVLHFNWPSAHAAAATTDTPAAESAVLNSYIKIAENGSITLFNPNPEFGQNVKTSLPMLLAEELDANWEDVAVEQADFFPERFARQFTGGSRSVGSAWIPLRNAGATARYMLMAAAAKQWNVPVEEITTKDSVIHHKNSGKSIAYGAIASAASAIPVPDKVKLKDPKYFHIIGTSKKNVEIDNLLTGKPLFTSDYKVEGMLIAMIVHPPAFGLEVKAVDDTEARKMPGVRDVFTIDVFNADYAPNAFDTLTFNRLVVVTGDTIWQVMQAKKRLKVTWQTAAATEYSVGAFVKDEKAVRPVGLESTADHYAQMAQYAQQAGIVKRRDGNPEEAFKSAARILERTYTAPYLVHNTMEPVSCFAHVMADKAEFYAPIQAPEFITGTLSARLGLPKEKIAIKLARMGGGFGLRAYGHHLVEAAVISKQVAGPIKLVYTREDEATYGIYRPTYSATYRAAFDKDNKLLALHVKAGGIPESPLSENRFPAGAIDNYLAESWQIASNITIGAFRAPRSNFMAAAEQSFLDELAAELGEDPIDYRLALLRRAKDNPVGKSNDYDAARYIEVIELARDQSNWGTKKAGVGRGFSAYFCHNTYAAEVVDMVIENGEPRVKSVVAAVDCGIVVNKDAAINMAEGALIDGIGNALFGEQLFEDGVPQKSNFNNYRIIRMNEIPKHIDVHFVDNGKAPTGMGEPLFPPMFAAIANGIFSLTGKRVYKQPFLKHMEA</sequence>
<dbReference type="PIRSF" id="PIRSF036389">
    <property type="entry name" value="IOR_B"/>
    <property type="match status" value="1"/>
</dbReference>
<evidence type="ECO:0000313" key="3">
    <source>
        <dbReference type="EMBL" id="WDF66809.1"/>
    </source>
</evidence>
<dbReference type="Pfam" id="PF20256">
    <property type="entry name" value="MoCoBD_2"/>
    <property type="match status" value="2"/>
</dbReference>
<keyword evidence="4" id="KW-1185">Reference proteome</keyword>
<protein>
    <submittedName>
        <fullName evidence="3">Molybdopterin-dependent oxidoreductase</fullName>
    </submittedName>
</protein>
<dbReference type="InterPro" id="IPR008274">
    <property type="entry name" value="AldOxase/xan_DH_MoCoBD1"/>
</dbReference>
<feature type="signal peptide" evidence="1">
    <location>
        <begin position="1"/>
        <end position="32"/>
    </location>
</feature>
<dbReference type="PANTHER" id="PTHR47495:SF3">
    <property type="entry name" value="BLR6219 PROTEIN"/>
    <property type="match status" value="1"/>
</dbReference>
<dbReference type="Proteomes" id="UP001221558">
    <property type="component" value="Chromosome"/>
</dbReference>
<feature type="chain" id="PRO_5045426492" evidence="1">
    <location>
        <begin position="33"/>
        <end position="743"/>
    </location>
</feature>
<evidence type="ECO:0000256" key="1">
    <source>
        <dbReference type="SAM" id="SignalP"/>
    </source>
</evidence>
<dbReference type="Gene3D" id="3.30.365.10">
    <property type="entry name" value="Aldehyde oxidase/xanthine dehydrogenase, molybdopterin binding domain"/>
    <property type="match status" value="4"/>
</dbReference>
<name>A0ABY7WHD2_9SPHI</name>
<organism evidence="3 4">
    <name type="scientific">Sphingobacterium oryzagri</name>
    <dbReference type="NCBI Taxonomy" id="3025669"/>
    <lineage>
        <taxon>Bacteria</taxon>
        <taxon>Pseudomonadati</taxon>
        <taxon>Bacteroidota</taxon>
        <taxon>Sphingobacteriia</taxon>
        <taxon>Sphingobacteriales</taxon>
        <taxon>Sphingobacteriaceae</taxon>
        <taxon>Sphingobacterium</taxon>
    </lineage>
</organism>